<gene>
    <name evidence="15" type="ORF">O3P69_019708</name>
</gene>
<dbReference type="SUPFAM" id="SSF47095">
    <property type="entry name" value="HMG-box"/>
    <property type="match status" value="2"/>
</dbReference>
<evidence type="ECO:0000256" key="6">
    <source>
        <dbReference type="ARBA" id="ARBA00022928"/>
    </source>
</evidence>
<keyword evidence="7 12" id="KW-0238">DNA-binding</keyword>
<evidence type="ECO:0000256" key="3">
    <source>
        <dbReference type="ARBA" id="ARBA00019052"/>
    </source>
</evidence>
<evidence type="ECO:0000256" key="5">
    <source>
        <dbReference type="ARBA" id="ARBA00022860"/>
    </source>
</evidence>
<feature type="domain" description="HMG box" evidence="14">
    <location>
        <begin position="254"/>
        <end position="287"/>
    </location>
</feature>
<dbReference type="GO" id="GO:0005516">
    <property type="term" value="F:calmodulin binding"/>
    <property type="evidence" value="ECO:0007669"/>
    <property type="project" value="UniProtKB-KW"/>
</dbReference>
<reference evidence="15 16" key="1">
    <citation type="submission" date="2023-03" db="EMBL/GenBank/DDBJ databases">
        <title>High-quality genome of Scylla paramamosain provides insights in environmental adaptation.</title>
        <authorList>
            <person name="Zhang L."/>
        </authorList>
    </citation>
    <scope>NUCLEOTIDE SEQUENCE [LARGE SCALE GENOMIC DNA]</scope>
    <source>
        <strain evidence="15">LZ_2023a</strain>
        <tissue evidence="15">Muscle</tissue>
    </source>
</reference>
<dbReference type="GO" id="GO:0007548">
    <property type="term" value="P:sex differentiation"/>
    <property type="evidence" value="ECO:0007669"/>
    <property type="project" value="UniProtKB-KW"/>
</dbReference>
<dbReference type="GO" id="GO:0016607">
    <property type="term" value="C:nuclear speck"/>
    <property type="evidence" value="ECO:0007669"/>
    <property type="project" value="UniProtKB-SubCell"/>
</dbReference>
<comment type="subcellular location">
    <subcellularLocation>
        <location evidence="1">Nucleus speckle</location>
    </subcellularLocation>
</comment>
<dbReference type="PANTHER" id="PTHR10270:SF161">
    <property type="entry name" value="SEX-DETERMINING REGION Y PROTEIN"/>
    <property type="match status" value="1"/>
</dbReference>
<evidence type="ECO:0000256" key="4">
    <source>
        <dbReference type="ARBA" id="ARBA00022782"/>
    </source>
</evidence>
<keyword evidence="9" id="KW-0804">Transcription</keyword>
<dbReference type="Gene3D" id="1.10.30.10">
    <property type="entry name" value="High mobility group box domain"/>
    <property type="match status" value="2"/>
</dbReference>
<evidence type="ECO:0000256" key="10">
    <source>
        <dbReference type="ARBA" id="ARBA00032498"/>
    </source>
</evidence>
<sequence>MRWAATRGQQTRPASKCHGRRDRKCARSIMGDGEGNLRRPSCRLREVTSWRRGAGGGSMSTGEAHVKRPLNAFMVWACARRRQISVQRPDVPSSEVSKMLVRRRHRTGADNTGSTAHSSLTFTCEGRAAAAAAAKTLSENKHRLFGCSVPLLKMPQRSLLADRCAAHAATGLPERGRSLCWCGVHAGRRTTVKHHCCENAPSTIVTEEWHCECRRGREGAKDRWKFSDVHAGVWALPLPATPHDRLSPTVCVPGAEWASMTEAEKSPFFAESKRLRLLHRKKYPNYKYRPRRKPRKPADHHDGSSPQFPAPQGLMQGFRPFLAATQQAPDSAALFQQGLLRPATPPRAVFAPHSLPMGAFSSLTRPECPAVYPPHCQQLDELAGCPAALLASFPAHQWCASLPLPAPQPTPISAWASQVRLPSPPRPLHTHNKEVTPNVFRPWECEKTAQRLSDQ</sequence>
<comment type="similarity">
    <text evidence="2">Belongs to the SRY family.</text>
</comment>
<name>A0AAW0SWU2_SCYPA</name>
<dbReference type="PANTHER" id="PTHR10270">
    <property type="entry name" value="SOX TRANSCRIPTION FACTOR"/>
    <property type="match status" value="1"/>
</dbReference>
<keyword evidence="12" id="KW-0539">Nucleus</keyword>
<keyword evidence="16" id="KW-1185">Reference proteome</keyword>
<evidence type="ECO:0000256" key="2">
    <source>
        <dbReference type="ARBA" id="ARBA00005998"/>
    </source>
</evidence>
<evidence type="ECO:0000256" key="12">
    <source>
        <dbReference type="PROSITE-ProRule" id="PRU00267"/>
    </source>
</evidence>
<dbReference type="EMBL" id="JARAKH010000043">
    <property type="protein sequence ID" value="KAK8379879.1"/>
    <property type="molecule type" value="Genomic_DNA"/>
</dbReference>
<evidence type="ECO:0000256" key="9">
    <source>
        <dbReference type="ARBA" id="ARBA00023163"/>
    </source>
</evidence>
<dbReference type="GO" id="GO:0000978">
    <property type="term" value="F:RNA polymerase II cis-regulatory region sequence-specific DNA binding"/>
    <property type="evidence" value="ECO:0007669"/>
    <property type="project" value="TreeGrafter"/>
</dbReference>
<accession>A0AAW0SWU2</accession>
<dbReference type="GO" id="GO:0001228">
    <property type="term" value="F:DNA-binding transcription activator activity, RNA polymerase II-specific"/>
    <property type="evidence" value="ECO:0007669"/>
    <property type="project" value="TreeGrafter"/>
</dbReference>
<feature type="DNA-binding region" description="HMG box" evidence="12">
    <location>
        <begin position="66"/>
        <end position="103"/>
    </location>
</feature>
<dbReference type="GO" id="GO:0030154">
    <property type="term" value="P:cell differentiation"/>
    <property type="evidence" value="ECO:0007669"/>
    <property type="project" value="UniProtKB-KW"/>
</dbReference>
<feature type="domain" description="HMG box" evidence="14">
    <location>
        <begin position="66"/>
        <end position="103"/>
    </location>
</feature>
<proteinExistence type="inferred from homology"/>
<organism evidence="15 16">
    <name type="scientific">Scylla paramamosain</name>
    <name type="common">Mud crab</name>
    <dbReference type="NCBI Taxonomy" id="85552"/>
    <lineage>
        <taxon>Eukaryota</taxon>
        <taxon>Metazoa</taxon>
        <taxon>Ecdysozoa</taxon>
        <taxon>Arthropoda</taxon>
        <taxon>Crustacea</taxon>
        <taxon>Multicrustacea</taxon>
        <taxon>Malacostraca</taxon>
        <taxon>Eumalacostraca</taxon>
        <taxon>Eucarida</taxon>
        <taxon>Decapoda</taxon>
        <taxon>Pleocyemata</taxon>
        <taxon>Brachyura</taxon>
        <taxon>Eubrachyura</taxon>
        <taxon>Portunoidea</taxon>
        <taxon>Portunidae</taxon>
        <taxon>Portuninae</taxon>
        <taxon>Scylla</taxon>
    </lineage>
</organism>
<protein>
    <recommendedName>
        <fullName evidence="3">Sex-determining region Y protein</fullName>
    </recommendedName>
    <alternativeName>
        <fullName evidence="10">Testis-determining factor</fullName>
    </alternativeName>
</protein>
<dbReference type="InterPro" id="IPR009071">
    <property type="entry name" value="HMG_box_dom"/>
</dbReference>
<evidence type="ECO:0000256" key="13">
    <source>
        <dbReference type="SAM" id="MobiDB-lite"/>
    </source>
</evidence>
<evidence type="ECO:0000256" key="11">
    <source>
        <dbReference type="ARBA" id="ARBA00045821"/>
    </source>
</evidence>
<feature type="compositionally biased region" description="Basic residues" evidence="13">
    <location>
        <begin position="286"/>
        <end position="295"/>
    </location>
</feature>
<evidence type="ECO:0000313" key="15">
    <source>
        <dbReference type="EMBL" id="KAK8379879.1"/>
    </source>
</evidence>
<keyword evidence="8" id="KW-0010">Activator</keyword>
<keyword evidence="4" id="KW-0221">Differentiation</keyword>
<evidence type="ECO:0000256" key="1">
    <source>
        <dbReference type="ARBA" id="ARBA00004324"/>
    </source>
</evidence>
<feature type="region of interest" description="Disordered" evidence="13">
    <location>
        <begin position="286"/>
        <end position="310"/>
    </location>
</feature>
<evidence type="ECO:0000259" key="14">
    <source>
        <dbReference type="PROSITE" id="PS50118"/>
    </source>
</evidence>
<evidence type="ECO:0000313" key="16">
    <source>
        <dbReference type="Proteomes" id="UP001487740"/>
    </source>
</evidence>
<dbReference type="InterPro" id="IPR050140">
    <property type="entry name" value="SRY-related_HMG-box_TF-like"/>
</dbReference>
<keyword evidence="5" id="KW-0112">Calmodulin-binding</keyword>
<evidence type="ECO:0000256" key="7">
    <source>
        <dbReference type="ARBA" id="ARBA00023125"/>
    </source>
</evidence>
<dbReference type="PROSITE" id="PS50118">
    <property type="entry name" value="HMG_BOX_2"/>
    <property type="match status" value="2"/>
</dbReference>
<keyword evidence="6" id="KW-0726">Sexual differentiation</keyword>
<evidence type="ECO:0000256" key="8">
    <source>
        <dbReference type="ARBA" id="ARBA00023159"/>
    </source>
</evidence>
<comment type="function">
    <text evidence="11">Transcriptional regulator that controls a genetic switch in male development. It is necessary and sufficient for initiating male sex determination by directing the development of supporting cell precursors (pre-Sertoli cells) as Sertoli rather than granulosa cells. Involved in different aspects of gene regulation including promoter activation or repression. Binds to the DNA consensus sequence 5'-[AT]AACAA[AT]-3'. SRY HMG box recognizes DNA by partial intercalation in the minor groove and promotes DNA bending. Also involved in pre-mRNA splicing. In male adult brain involved in the maintenance of motor functions of dopaminergic neurons.</text>
</comment>
<comment type="caution">
    <text evidence="15">The sequence shown here is derived from an EMBL/GenBank/DDBJ whole genome shotgun (WGS) entry which is preliminary data.</text>
</comment>
<feature type="region of interest" description="Disordered" evidence="13">
    <location>
        <begin position="1"/>
        <end position="23"/>
    </location>
</feature>
<feature type="DNA-binding region" description="HMG box" evidence="12">
    <location>
        <begin position="254"/>
        <end position="287"/>
    </location>
</feature>
<dbReference type="AlphaFoldDB" id="A0AAW0SWU2"/>
<dbReference type="InterPro" id="IPR036910">
    <property type="entry name" value="HMG_box_dom_sf"/>
</dbReference>
<dbReference type="Proteomes" id="UP001487740">
    <property type="component" value="Unassembled WGS sequence"/>
</dbReference>